<accession>A0A5C0AXG9</accession>
<dbReference type="AlphaFoldDB" id="A0A5C0AXG9"/>
<evidence type="ECO:0000313" key="1">
    <source>
        <dbReference type="EMBL" id="QEI05530.1"/>
    </source>
</evidence>
<dbReference type="EMBL" id="CP043046">
    <property type="protein sequence ID" value="QEI05530.1"/>
    <property type="molecule type" value="Genomic_DNA"/>
</dbReference>
<reference evidence="1 2" key="1">
    <citation type="submission" date="2019-08" db="EMBL/GenBank/DDBJ databases">
        <title>Amphibian skin-associated Pigmentiphaga: genome sequence and occurrence across geography and hosts.</title>
        <authorList>
            <person name="Bletz M.C."/>
            <person name="Bunk B."/>
            <person name="Sproeer C."/>
            <person name="Biwer P."/>
            <person name="Reiter S."/>
            <person name="Rabemananjara F.C.E."/>
            <person name="Schulz S."/>
            <person name="Overmann J."/>
            <person name="Vences M."/>
        </authorList>
    </citation>
    <scope>NUCLEOTIDE SEQUENCE [LARGE SCALE GENOMIC DNA]</scope>
    <source>
        <strain evidence="1 2">Mada1488</strain>
    </source>
</reference>
<organism evidence="1 2">
    <name type="scientific">Pigmentiphaga aceris</name>
    <dbReference type="NCBI Taxonomy" id="1940612"/>
    <lineage>
        <taxon>Bacteria</taxon>
        <taxon>Pseudomonadati</taxon>
        <taxon>Pseudomonadota</taxon>
        <taxon>Betaproteobacteria</taxon>
        <taxon>Burkholderiales</taxon>
        <taxon>Alcaligenaceae</taxon>
        <taxon>Pigmentiphaga</taxon>
    </lineage>
</organism>
<dbReference type="KEGG" id="pacr:FXN63_06510"/>
<dbReference type="RefSeq" id="WP_148813836.1">
    <property type="nucleotide sequence ID" value="NZ_CP043046.1"/>
</dbReference>
<sequence>MSINTKPERWDFLSGVPLDLFKRANGKCSLPRCNNSTAAPAEVDSSAINMGKAAHIYSASEDGPRGRGGKNEAFIRSAENGLWCCAVHGDLIDKKGGKEFAAEKLFNWKKLVEARARKQVDQVPSPRGWVDVIELTLLPFAVSAKLQIKLSRFNLLHGPSNSGKSVLLELAASITNSHNARRMLSQSQGPRAASNLPTWSGKVLYTTVDVLDKVVQLDIDAGHFRRREGSTPCLLPPGDIEVILCSSNDAEQRTDEDDVEFLMRLLNIDHSTVHALLSLAVGKLLPGKYRIAQGYEDNEHGTDVQLRFKINGKPHFELQFSDGNSWLPLSSLSKSSTDKVILDLFIAKAREVAKQRLTLFLVDGISFNFDEPNYQNLLNTIAAEEFQAVLCLPPRQEQFLLEKREGLLRLKDVAHLRSWDLIQLTR</sequence>
<keyword evidence="2" id="KW-1185">Reference proteome</keyword>
<evidence type="ECO:0000313" key="2">
    <source>
        <dbReference type="Proteomes" id="UP000325161"/>
    </source>
</evidence>
<proteinExistence type="predicted"/>
<dbReference type="OrthoDB" id="9052589at2"/>
<name>A0A5C0AXG9_9BURK</name>
<protein>
    <submittedName>
        <fullName evidence="1">Uncharacterized protein</fullName>
    </submittedName>
</protein>
<dbReference type="Proteomes" id="UP000325161">
    <property type="component" value="Chromosome"/>
</dbReference>
<gene>
    <name evidence="1" type="ORF">FXN63_06510</name>
</gene>